<gene>
    <name evidence="2" type="ORF">ACFQ2I_05200</name>
</gene>
<sequence length="305" mass="34610">MEKRFTATALLFSLGFLFMLILAVGAFFYGVQIGSDRIEAKYSAQMEAEALDEFAVPYQQQDLVSFYHTVFSPYREFQNEWLNTMNKLARSEHVEAEAAFKNLGKLSKRKAEEASAYDMGKSLLLEEAQIQYIRSMQLFQDAAAQAEKAAKTKNDDELYHYIVNDETYLKAVKQSLEAQNSYYLAMQKWAASVDPEIPGEYNAPDLLALDKWQDKPLVVKNSIVSGYLADSSNLYPFFPHDLTSRVDLFIDSGGAAKLKLQSFNALMDLLLSTEAVPSGHFISFKNKLYNDELLPQLPFFLPDMN</sequence>
<keyword evidence="1" id="KW-1133">Transmembrane helix</keyword>
<keyword evidence="3" id="KW-1185">Reference proteome</keyword>
<comment type="caution">
    <text evidence="2">The sequence shown here is derived from an EMBL/GenBank/DDBJ whole genome shotgun (WGS) entry which is preliminary data.</text>
</comment>
<dbReference type="RefSeq" id="WP_377562587.1">
    <property type="nucleotide sequence ID" value="NZ_JBHTJZ010000005.1"/>
</dbReference>
<proteinExistence type="predicted"/>
<feature type="transmembrane region" description="Helical" evidence="1">
    <location>
        <begin position="7"/>
        <end position="31"/>
    </location>
</feature>
<protein>
    <submittedName>
        <fullName evidence="2">Uncharacterized protein</fullName>
    </submittedName>
</protein>
<reference evidence="3" key="1">
    <citation type="journal article" date="2019" name="Int. J. Syst. Evol. Microbiol.">
        <title>The Global Catalogue of Microorganisms (GCM) 10K type strain sequencing project: providing services to taxonomists for standard genome sequencing and annotation.</title>
        <authorList>
            <consortium name="The Broad Institute Genomics Platform"/>
            <consortium name="The Broad Institute Genome Sequencing Center for Infectious Disease"/>
            <person name="Wu L."/>
            <person name="Ma J."/>
        </authorList>
    </citation>
    <scope>NUCLEOTIDE SEQUENCE [LARGE SCALE GENOMIC DNA]</scope>
    <source>
        <strain evidence="3">CCUG 59129</strain>
    </source>
</reference>
<evidence type="ECO:0000313" key="3">
    <source>
        <dbReference type="Proteomes" id="UP001596989"/>
    </source>
</evidence>
<organism evidence="2 3">
    <name type="scientific">Paenibacillus chungangensis</name>
    <dbReference type="NCBI Taxonomy" id="696535"/>
    <lineage>
        <taxon>Bacteria</taxon>
        <taxon>Bacillati</taxon>
        <taxon>Bacillota</taxon>
        <taxon>Bacilli</taxon>
        <taxon>Bacillales</taxon>
        <taxon>Paenibacillaceae</taxon>
        <taxon>Paenibacillus</taxon>
    </lineage>
</organism>
<dbReference type="Proteomes" id="UP001596989">
    <property type="component" value="Unassembled WGS sequence"/>
</dbReference>
<accession>A0ABW3HMP3</accession>
<dbReference type="EMBL" id="JBHTJZ010000005">
    <property type="protein sequence ID" value="MFD0958782.1"/>
    <property type="molecule type" value="Genomic_DNA"/>
</dbReference>
<evidence type="ECO:0000313" key="2">
    <source>
        <dbReference type="EMBL" id="MFD0958782.1"/>
    </source>
</evidence>
<keyword evidence="1" id="KW-0472">Membrane</keyword>
<keyword evidence="1" id="KW-0812">Transmembrane</keyword>
<evidence type="ECO:0000256" key="1">
    <source>
        <dbReference type="SAM" id="Phobius"/>
    </source>
</evidence>
<name>A0ABW3HMP3_9BACL</name>